<feature type="transmembrane region" description="Helical" evidence="7">
    <location>
        <begin position="135"/>
        <end position="156"/>
    </location>
</feature>
<accession>F8GVN1</accession>
<dbReference type="KEGG" id="cnc:CNE_BB1p12520"/>
<evidence type="ECO:0000256" key="6">
    <source>
        <dbReference type="ARBA" id="ARBA00023136"/>
    </source>
</evidence>
<organism evidence="9 10">
    <name type="scientific">Cupriavidus necator (strain ATCC 43291 / DSM 13513 / CCUG 52238 / LMG 8453 / N-1)</name>
    <name type="common">Ralstonia eutropha</name>
    <dbReference type="NCBI Taxonomy" id="1042878"/>
    <lineage>
        <taxon>Bacteria</taxon>
        <taxon>Pseudomonadati</taxon>
        <taxon>Pseudomonadota</taxon>
        <taxon>Betaproteobacteria</taxon>
        <taxon>Burkholderiales</taxon>
        <taxon>Burkholderiaceae</taxon>
        <taxon>Cupriavidus</taxon>
    </lineage>
</organism>
<dbReference type="InterPro" id="IPR035906">
    <property type="entry name" value="MetI-like_sf"/>
</dbReference>
<feature type="transmembrane region" description="Helical" evidence="7">
    <location>
        <begin position="177"/>
        <end position="198"/>
    </location>
</feature>
<dbReference type="Gene3D" id="1.10.3720.10">
    <property type="entry name" value="MetI-like"/>
    <property type="match status" value="1"/>
</dbReference>
<dbReference type="HOGENOM" id="CLU_046113_4_0_4"/>
<dbReference type="SUPFAM" id="SSF161098">
    <property type="entry name" value="MetI-like"/>
    <property type="match status" value="1"/>
</dbReference>
<protein>
    <submittedName>
        <fullName evidence="9">Binding-protein-dependent transport systems inner membrane component</fullName>
    </submittedName>
</protein>
<evidence type="ECO:0000256" key="7">
    <source>
        <dbReference type="RuleBase" id="RU363032"/>
    </source>
</evidence>
<feature type="domain" description="ABC transmembrane type-1" evidence="8">
    <location>
        <begin position="70"/>
        <end position="251"/>
    </location>
</feature>
<evidence type="ECO:0000256" key="2">
    <source>
        <dbReference type="ARBA" id="ARBA00022448"/>
    </source>
</evidence>
<gene>
    <name evidence="9" type="ordered locus">CNE_BB1p12520</name>
</gene>
<dbReference type="GO" id="GO:0055085">
    <property type="term" value="P:transmembrane transport"/>
    <property type="evidence" value="ECO:0007669"/>
    <property type="project" value="InterPro"/>
</dbReference>
<geneLocation type="plasmid" evidence="9 10">
    <name>pBB1</name>
</geneLocation>
<evidence type="ECO:0000256" key="4">
    <source>
        <dbReference type="ARBA" id="ARBA00022692"/>
    </source>
</evidence>
<keyword evidence="6 7" id="KW-0472">Membrane</keyword>
<sequence>MVNQMLANREMLKVHTPKSARLIADGFLVAVLVIWWYAAKGLPAYVLPGPVDVMSNLLRFGYDPEMLWHLGSTGARVLGAVLISTFLGTAFAVLPLWWPWASEIVENRIQPFVNAIPSIGWAIIGVIWFDVSNFAVMFVQVAILVPFCLVNVTVGIRQLDLEIIEMGRSFTRTNSIIFFKLVLPLLMPFIASSLRMALGMAWKLSLVSELFGASSGLGFVMLNAQESGNIALVIATCCTVVIAYVASDRLIMTPITEYFSGRSRKGRIIPVNQ</sequence>
<dbReference type="AlphaFoldDB" id="F8GVN1"/>
<keyword evidence="4 7" id="KW-0812">Transmembrane</keyword>
<evidence type="ECO:0000313" key="9">
    <source>
        <dbReference type="EMBL" id="AEI82651.1"/>
    </source>
</evidence>
<dbReference type="Proteomes" id="UP000006798">
    <property type="component" value="Plasmid pBB1"/>
</dbReference>
<dbReference type="CDD" id="cd06261">
    <property type="entry name" value="TM_PBP2"/>
    <property type="match status" value="1"/>
</dbReference>
<dbReference type="PROSITE" id="PS50928">
    <property type="entry name" value="ABC_TM1"/>
    <property type="match status" value="1"/>
</dbReference>
<dbReference type="PANTHER" id="PTHR30151:SF0">
    <property type="entry name" value="ABC TRANSPORTER PERMEASE PROTEIN MJ0413-RELATED"/>
    <property type="match status" value="1"/>
</dbReference>
<evidence type="ECO:0000256" key="5">
    <source>
        <dbReference type="ARBA" id="ARBA00022989"/>
    </source>
</evidence>
<evidence type="ECO:0000313" key="10">
    <source>
        <dbReference type="Proteomes" id="UP000006798"/>
    </source>
</evidence>
<dbReference type="EMBL" id="CP002879">
    <property type="protein sequence ID" value="AEI82651.1"/>
    <property type="molecule type" value="Genomic_DNA"/>
</dbReference>
<proteinExistence type="inferred from homology"/>
<feature type="transmembrane region" description="Helical" evidence="7">
    <location>
        <begin position="20"/>
        <end position="38"/>
    </location>
</feature>
<evidence type="ECO:0000256" key="1">
    <source>
        <dbReference type="ARBA" id="ARBA00004651"/>
    </source>
</evidence>
<dbReference type="GO" id="GO:0005886">
    <property type="term" value="C:plasma membrane"/>
    <property type="evidence" value="ECO:0007669"/>
    <property type="project" value="UniProtKB-SubCell"/>
</dbReference>
<comment type="subcellular location">
    <subcellularLocation>
        <location evidence="1 7">Cell membrane</location>
        <topology evidence="1 7">Multi-pass membrane protein</topology>
    </subcellularLocation>
</comment>
<feature type="transmembrane region" description="Helical" evidence="7">
    <location>
        <begin position="77"/>
        <end position="100"/>
    </location>
</feature>
<comment type="similarity">
    <text evidence="7">Belongs to the binding-protein-dependent transport system permease family.</text>
</comment>
<dbReference type="PANTHER" id="PTHR30151">
    <property type="entry name" value="ALKANE SULFONATE ABC TRANSPORTER-RELATED, MEMBRANE SUBUNIT"/>
    <property type="match status" value="1"/>
</dbReference>
<feature type="transmembrane region" description="Helical" evidence="7">
    <location>
        <begin position="112"/>
        <end position="129"/>
    </location>
</feature>
<keyword evidence="2 7" id="KW-0813">Transport</keyword>
<reference evidence="9 10" key="1">
    <citation type="journal article" date="2011" name="J. Bacteriol.">
        <title>Complete genome sequence of the type strain Cupriavidus necator N-1.</title>
        <authorList>
            <person name="Poehlein A."/>
            <person name="Kusian B."/>
            <person name="Friedrich B."/>
            <person name="Daniel R."/>
            <person name="Bowien B."/>
        </authorList>
    </citation>
    <scope>NUCLEOTIDE SEQUENCE [LARGE SCALE GENOMIC DNA]</scope>
    <source>
        <strain evidence="10">ATCC 43291 / DSM 13513 / CCUG 52238 / LMG 8453 / N-1</strain>
        <plasmid evidence="9 10">pBB1</plasmid>
    </source>
</reference>
<dbReference type="Pfam" id="PF00528">
    <property type="entry name" value="BPD_transp_1"/>
    <property type="match status" value="1"/>
</dbReference>
<evidence type="ECO:0000256" key="3">
    <source>
        <dbReference type="ARBA" id="ARBA00022475"/>
    </source>
</evidence>
<feature type="transmembrane region" description="Helical" evidence="7">
    <location>
        <begin position="229"/>
        <end position="247"/>
    </location>
</feature>
<keyword evidence="3" id="KW-1003">Cell membrane</keyword>
<keyword evidence="9" id="KW-0614">Plasmid</keyword>
<name>F8GVN1_CUPNN</name>
<keyword evidence="5 7" id="KW-1133">Transmembrane helix</keyword>
<dbReference type="InterPro" id="IPR000515">
    <property type="entry name" value="MetI-like"/>
</dbReference>
<evidence type="ECO:0000259" key="8">
    <source>
        <dbReference type="PROSITE" id="PS50928"/>
    </source>
</evidence>